<keyword evidence="2" id="KW-1133">Transmembrane helix</keyword>
<accession>A0A246RKF2</accession>
<keyword evidence="4" id="KW-1185">Reference proteome</keyword>
<keyword evidence="2" id="KW-0472">Membrane</keyword>
<proteinExistence type="predicted"/>
<evidence type="ECO:0000256" key="2">
    <source>
        <dbReference type="SAM" id="Phobius"/>
    </source>
</evidence>
<gene>
    <name evidence="3" type="ORF">B5D80_17560</name>
</gene>
<keyword evidence="2" id="KW-0812">Transmembrane</keyword>
<organism evidence="3 4">
    <name type="scientific">Micromonospora wenchangensis</name>
    <dbReference type="NCBI Taxonomy" id="1185415"/>
    <lineage>
        <taxon>Bacteria</taxon>
        <taxon>Bacillati</taxon>
        <taxon>Actinomycetota</taxon>
        <taxon>Actinomycetes</taxon>
        <taxon>Micromonosporales</taxon>
        <taxon>Micromonosporaceae</taxon>
        <taxon>Micromonospora</taxon>
    </lineage>
</organism>
<dbReference type="AlphaFoldDB" id="A0A246RKF2"/>
<feature type="compositionally biased region" description="Polar residues" evidence="1">
    <location>
        <begin position="86"/>
        <end position="106"/>
    </location>
</feature>
<name>A0A246RKF2_9ACTN</name>
<feature type="region of interest" description="Disordered" evidence="1">
    <location>
        <begin position="73"/>
        <end position="136"/>
    </location>
</feature>
<evidence type="ECO:0000313" key="4">
    <source>
        <dbReference type="Proteomes" id="UP000197174"/>
    </source>
</evidence>
<dbReference type="EMBL" id="MZMV01000028">
    <property type="protein sequence ID" value="OWV05604.1"/>
    <property type="molecule type" value="Genomic_DNA"/>
</dbReference>
<dbReference type="RefSeq" id="WP_088644964.1">
    <property type="nucleotide sequence ID" value="NZ_MZMV01000028.1"/>
</dbReference>
<evidence type="ECO:0000256" key="1">
    <source>
        <dbReference type="SAM" id="MobiDB-lite"/>
    </source>
</evidence>
<dbReference type="Proteomes" id="UP000197174">
    <property type="component" value="Unassembled WGS sequence"/>
</dbReference>
<sequence>MSPGGADASLLALAVGLVVAVSLIAAITVVLRRRGDRRDLPGTQVRELEARVAAAVSPDADTRAWDAATRIAAARDDEAASTDRTPGTSDPSSAGTPAADATSTGPATPDGAAGDRPVQDPTSPPSGWPSTPGGNGDAMADAFAWLRIAALVEAGQREQAVELLGATMAISVDEAELLVDGLDGAGDRHTGGARWRD</sequence>
<evidence type="ECO:0000313" key="3">
    <source>
        <dbReference type="EMBL" id="OWV05604.1"/>
    </source>
</evidence>
<feature type="transmembrane region" description="Helical" evidence="2">
    <location>
        <begin position="12"/>
        <end position="31"/>
    </location>
</feature>
<comment type="caution">
    <text evidence="3">The sequence shown here is derived from an EMBL/GenBank/DDBJ whole genome shotgun (WGS) entry which is preliminary data.</text>
</comment>
<reference evidence="3 4" key="1">
    <citation type="submission" date="2017-03" db="EMBL/GenBank/DDBJ databases">
        <title>Whole genome sequence of Micromonospora wenchangensis, isolated from mangrove soil.</title>
        <authorList>
            <person name="Yang H."/>
        </authorList>
    </citation>
    <scope>NUCLEOTIDE SEQUENCE [LARGE SCALE GENOMIC DNA]</scope>
    <source>
        <strain evidence="3 4">CCTCC AA 2012002</strain>
    </source>
</reference>
<protein>
    <submittedName>
        <fullName evidence="3">Uncharacterized protein</fullName>
    </submittedName>
</protein>
<dbReference type="OrthoDB" id="9874635at2"/>